<organism evidence="9 10">
    <name type="scientific">Salinomyces thailandicus</name>
    <dbReference type="NCBI Taxonomy" id="706561"/>
    <lineage>
        <taxon>Eukaryota</taxon>
        <taxon>Fungi</taxon>
        <taxon>Dikarya</taxon>
        <taxon>Ascomycota</taxon>
        <taxon>Pezizomycotina</taxon>
        <taxon>Dothideomycetes</taxon>
        <taxon>Dothideomycetidae</taxon>
        <taxon>Mycosphaerellales</taxon>
        <taxon>Teratosphaeriaceae</taxon>
        <taxon>Salinomyces</taxon>
    </lineage>
</organism>
<comment type="caution">
    <text evidence="9">The sequence shown here is derived from an EMBL/GenBank/DDBJ whole genome shotgun (WGS) entry which is preliminary data.</text>
</comment>
<dbReference type="OrthoDB" id="73691at2759"/>
<feature type="domain" description="Letm1 RBD" evidence="8">
    <location>
        <begin position="175"/>
        <end position="392"/>
    </location>
</feature>
<name>A0A4U0UBQ4_9PEZI</name>
<dbReference type="Pfam" id="PF07766">
    <property type="entry name" value="LETM1_RBD"/>
    <property type="match status" value="1"/>
</dbReference>
<gene>
    <name evidence="9" type="ORF">B0A50_01410</name>
</gene>
<keyword evidence="10" id="KW-1185">Reference proteome</keyword>
<comment type="subcellular location">
    <subcellularLocation>
        <location evidence="1">Mitochondrion inner membrane</location>
        <topology evidence="1">Single-pass membrane protein</topology>
    </subcellularLocation>
</comment>
<evidence type="ECO:0000313" key="10">
    <source>
        <dbReference type="Proteomes" id="UP000308549"/>
    </source>
</evidence>
<dbReference type="PROSITE" id="PS51758">
    <property type="entry name" value="LETM1_RBD"/>
    <property type="match status" value="1"/>
</dbReference>
<dbReference type="AlphaFoldDB" id="A0A4U0UBQ4"/>
<dbReference type="PANTHER" id="PTHR14009">
    <property type="entry name" value="LEUCINE ZIPPER-EF-HAND CONTAINING TRANSMEMBRANE PROTEIN"/>
    <property type="match status" value="1"/>
</dbReference>
<evidence type="ECO:0000313" key="9">
    <source>
        <dbReference type="EMBL" id="TKA32162.1"/>
    </source>
</evidence>
<evidence type="ECO:0000256" key="3">
    <source>
        <dbReference type="ARBA" id="ARBA00022792"/>
    </source>
</evidence>
<keyword evidence="6" id="KW-0472">Membrane</keyword>
<evidence type="ECO:0000259" key="8">
    <source>
        <dbReference type="PROSITE" id="PS51758"/>
    </source>
</evidence>
<reference evidence="9 10" key="1">
    <citation type="submission" date="2017-03" db="EMBL/GenBank/DDBJ databases">
        <title>Genomes of endolithic fungi from Antarctica.</title>
        <authorList>
            <person name="Coleine C."/>
            <person name="Masonjones S."/>
            <person name="Stajich J.E."/>
        </authorList>
    </citation>
    <scope>NUCLEOTIDE SEQUENCE [LARGE SCALE GENOMIC DNA]</scope>
    <source>
        <strain evidence="9 10">CCFEE 6315</strain>
    </source>
</reference>
<dbReference type="GO" id="GO:0030003">
    <property type="term" value="P:intracellular monoatomic cation homeostasis"/>
    <property type="evidence" value="ECO:0007669"/>
    <property type="project" value="TreeGrafter"/>
</dbReference>
<dbReference type="EMBL" id="NAJL01000006">
    <property type="protein sequence ID" value="TKA32162.1"/>
    <property type="molecule type" value="Genomic_DNA"/>
</dbReference>
<dbReference type="InterPro" id="IPR044202">
    <property type="entry name" value="LETM1/MDM38-like"/>
</dbReference>
<evidence type="ECO:0000256" key="6">
    <source>
        <dbReference type="ARBA" id="ARBA00023136"/>
    </source>
</evidence>
<evidence type="ECO:0000256" key="5">
    <source>
        <dbReference type="ARBA" id="ARBA00023128"/>
    </source>
</evidence>
<dbReference type="Proteomes" id="UP000308549">
    <property type="component" value="Unassembled WGS sequence"/>
</dbReference>
<protein>
    <recommendedName>
        <fullName evidence="8">Letm1 RBD domain-containing protein</fullName>
    </recommendedName>
</protein>
<evidence type="ECO:0000256" key="4">
    <source>
        <dbReference type="ARBA" id="ARBA00022989"/>
    </source>
</evidence>
<dbReference type="GO" id="GO:0005743">
    <property type="term" value="C:mitochondrial inner membrane"/>
    <property type="evidence" value="ECO:0007669"/>
    <property type="project" value="UniProtKB-SubCell"/>
</dbReference>
<dbReference type="InterPro" id="IPR033122">
    <property type="entry name" value="LETM1-like_RBD"/>
</dbReference>
<evidence type="ECO:0000256" key="7">
    <source>
        <dbReference type="PROSITE-ProRule" id="PRU01094"/>
    </source>
</evidence>
<proteinExistence type="predicted"/>
<sequence>MTSKTPASCLRAVSGLSPIHHPLLRVATAQSYRPIRRHYAQHRFARPDEETKKAIAEHYSAQAALTAVQSQTSIDALNPPRSTLPPPLPLPERGNAQSAVNYWWRIGKAYGTFYKDGVKAVWYNSRAAQTIRDRVTKDKDARTVADAASKALITRSEWQILERNRHDISKLPVFALLVLVFGEWLPLFVPFIPKAVPGTARIPKQTMGMRMKAEARRRRSFREGVAEPAREQLMDDRVVVAGRPAQRAEWPMSDSDYLRVMLLRLRGDQLLHLSATLGLHSTLWDRVQLSPPSFLLRRALTTRLRYLTVDDKLLLHHGGGTAAANLLSPVELEIACEERGLDILGKPDAALRESLSFWLKQQGRDEGRGRAVLAMLFRRLAIRDWVTLNLPS</sequence>
<accession>A0A4U0UBQ4</accession>
<keyword evidence="4" id="KW-1133">Transmembrane helix</keyword>
<keyword evidence="5 7" id="KW-0496">Mitochondrion</keyword>
<evidence type="ECO:0000256" key="1">
    <source>
        <dbReference type="ARBA" id="ARBA00004434"/>
    </source>
</evidence>
<keyword evidence="3" id="KW-0999">Mitochondrion inner membrane</keyword>
<dbReference type="PANTHER" id="PTHR14009:SF6">
    <property type="entry name" value="LETM1 RBD DOMAIN-CONTAINING PROTEIN"/>
    <property type="match status" value="1"/>
</dbReference>
<evidence type="ECO:0000256" key="2">
    <source>
        <dbReference type="ARBA" id="ARBA00022692"/>
    </source>
</evidence>
<keyword evidence="2" id="KW-0812">Transmembrane</keyword>
<dbReference type="GO" id="GO:0043022">
    <property type="term" value="F:ribosome binding"/>
    <property type="evidence" value="ECO:0007669"/>
    <property type="project" value="InterPro"/>
</dbReference>